<comment type="similarity">
    <text evidence="2">Belongs to the glycosyl hydrolase 20 family.</text>
</comment>
<dbReference type="InterPro" id="IPR017853">
    <property type="entry name" value="GH"/>
</dbReference>
<dbReference type="EMBL" id="DVHM01000141">
    <property type="protein sequence ID" value="HIR71336.1"/>
    <property type="molecule type" value="Genomic_DNA"/>
</dbReference>
<dbReference type="Gene3D" id="3.30.379.10">
    <property type="entry name" value="Chitobiase/beta-hexosaminidase domain 2-like"/>
    <property type="match status" value="1"/>
</dbReference>
<dbReference type="SUPFAM" id="SSF55545">
    <property type="entry name" value="beta-N-acetylhexosaminidase-like domain"/>
    <property type="match status" value="1"/>
</dbReference>
<evidence type="ECO:0000256" key="6">
    <source>
        <dbReference type="PIRSR" id="PIRSR625705-1"/>
    </source>
</evidence>
<evidence type="ECO:0000256" key="3">
    <source>
        <dbReference type="ARBA" id="ARBA00012663"/>
    </source>
</evidence>
<dbReference type="GO" id="GO:0016020">
    <property type="term" value="C:membrane"/>
    <property type="evidence" value="ECO:0007669"/>
    <property type="project" value="TreeGrafter"/>
</dbReference>
<dbReference type="InterPro" id="IPR025705">
    <property type="entry name" value="Beta_hexosaminidase_sua/sub"/>
</dbReference>
<feature type="active site" description="Proton donor" evidence="6">
    <location>
        <position position="258"/>
    </location>
</feature>
<dbReference type="Pfam" id="PF02838">
    <property type="entry name" value="Glyco_hydro_20b"/>
    <property type="match status" value="1"/>
</dbReference>
<dbReference type="Pfam" id="PF00728">
    <property type="entry name" value="Glyco_hydro_20"/>
    <property type="match status" value="1"/>
</dbReference>
<evidence type="ECO:0000256" key="5">
    <source>
        <dbReference type="ARBA" id="ARBA00023295"/>
    </source>
</evidence>
<keyword evidence="5" id="KW-0326">Glycosidase</keyword>
<dbReference type="GO" id="GO:0005975">
    <property type="term" value="P:carbohydrate metabolic process"/>
    <property type="evidence" value="ECO:0007669"/>
    <property type="project" value="InterPro"/>
</dbReference>
<evidence type="ECO:0000313" key="10">
    <source>
        <dbReference type="Proteomes" id="UP000823912"/>
    </source>
</evidence>
<evidence type="ECO:0000259" key="7">
    <source>
        <dbReference type="Pfam" id="PF00728"/>
    </source>
</evidence>
<name>A0A9D1EB34_9FIRM</name>
<dbReference type="PRINTS" id="PR00738">
    <property type="entry name" value="GLHYDRLASE20"/>
</dbReference>
<feature type="domain" description="Beta-hexosaminidase bacterial type N-terminal" evidence="8">
    <location>
        <begin position="43"/>
        <end position="92"/>
    </location>
</feature>
<organism evidence="9 10">
    <name type="scientific">Candidatus Pullilachnospira gallistercoris</name>
    <dbReference type="NCBI Taxonomy" id="2840911"/>
    <lineage>
        <taxon>Bacteria</taxon>
        <taxon>Bacillati</taxon>
        <taxon>Bacillota</taxon>
        <taxon>Clostridia</taxon>
        <taxon>Lachnospirales</taxon>
        <taxon>Lachnospiraceae</taxon>
        <taxon>Lachnospiraceae incertae sedis</taxon>
        <taxon>Candidatus Pullilachnospira</taxon>
    </lineage>
</organism>
<proteinExistence type="inferred from homology"/>
<dbReference type="EC" id="3.2.1.52" evidence="3"/>
<evidence type="ECO:0000256" key="4">
    <source>
        <dbReference type="ARBA" id="ARBA00022801"/>
    </source>
</evidence>
<dbReference type="Gene3D" id="3.20.20.80">
    <property type="entry name" value="Glycosidases"/>
    <property type="match status" value="1"/>
</dbReference>
<dbReference type="GO" id="GO:0004563">
    <property type="term" value="F:beta-N-acetylhexosaminidase activity"/>
    <property type="evidence" value="ECO:0007669"/>
    <property type="project" value="UniProtKB-EC"/>
</dbReference>
<dbReference type="PANTHER" id="PTHR22600">
    <property type="entry name" value="BETA-HEXOSAMINIDASE"/>
    <property type="match status" value="1"/>
</dbReference>
<dbReference type="InterPro" id="IPR015882">
    <property type="entry name" value="HEX_bac_N"/>
</dbReference>
<sequence length="604" mass="68276">MEISAKAVKDVCPGAFTVLTDSRVQKASCLAEHRAAVGAEETGSQIFFSYDGKQPPEGYEVRIEKRRVEISYSKSSGAFYALVALWQMYAGEERLAPGVFTEAPAFCDRGFMLDVSRGKTPLPETLEHLVNLLARMRYNQFQLYMEGFSFAYPSFPGLWKEESSLSPEEIRHLDVFCRERFIELVPNQNALGHMAPWLAREEYASLAECEEGFSYGGFTLPATTLDPEDERSLTLVMQMADDLLSNVSSKRIHMGLDEPFELGFGKSRGKALGPVFCRYVSRLHGELAARGRQMMMWSDALHRFGATELDLPEDILFLEWGYEKEHPFEERCGRLKEAGKRFYVCPGTSSWNTFTGMTDNMLLNIDHAISAAKSFGAEGVLLTDWGDGNHMQQLPFSYGPVVYCGIRAWNPDEEISREKLGHLLDAYIFMDRAGKMGEIVLAAGDYWKMEELAMPCHTLAHTVFAGGIRDDVSYEQNLGLTKRILEILCLPQVAAAYPMEDLSLQPESALGAADFLEDLRERLAETDLWCADGALTRRELENGIAMAEFFCRYRASLARQRAEAGDRERSEELEGIVEEYQRLWKIRNKEGGLRTGTEMLRRFE</sequence>
<dbReference type="InterPro" id="IPR015883">
    <property type="entry name" value="Glyco_hydro_20_cat"/>
</dbReference>
<accession>A0A9D1EB34</accession>
<feature type="domain" description="Glycoside hydrolase family 20 catalytic" evidence="7">
    <location>
        <begin position="109"/>
        <end position="324"/>
    </location>
</feature>
<dbReference type="SUPFAM" id="SSF51445">
    <property type="entry name" value="(Trans)glycosidases"/>
    <property type="match status" value="1"/>
</dbReference>
<gene>
    <name evidence="9" type="ORF">IAA55_08650</name>
</gene>
<evidence type="ECO:0000259" key="8">
    <source>
        <dbReference type="Pfam" id="PF02838"/>
    </source>
</evidence>
<keyword evidence="4" id="KW-0378">Hydrolase</keyword>
<dbReference type="InterPro" id="IPR029018">
    <property type="entry name" value="Hex-like_dom2"/>
</dbReference>
<protein>
    <recommendedName>
        <fullName evidence="3">beta-N-acetylhexosaminidase</fullName>
        <ecNumber evidence="3">3.2.1.52</ecNumber>
    </recommendedName>
</protein>
<comment type="caution">
    <text evidence="9">The sequence shown here is derived from an EMBL/GenBank/DDBJ whole genome shotgun (WGS) entry which is preliminary data.</text>
</comment>
<dbReference type="Proteomes" id="UP000823912">
    <property type="component" value="Unassembled WGS sequence"/>
</dbReference>
<evidence type="ECO:0000313" key="9">
    <source>
        <dbReference type="EMBL" id="HIR71336.1"/>
    </source>
</evidence>
<dbReference type="PANTHER" id="PTHR22600:SF57">
    <property type="entry name" value="BETA-N-ACETYLHEXOSAMINIDASE"/>
    <property type="match status" value="1"/>
</dbReference>
<evidence type="ECO:0000256" key="2">
    <source>
        <dbReference type="ARBA" id="ARBA00006285"/>
    </source>
</evidence>
<comment type="catalytic activity">
    <reaction evidence="1">
        <text>Hydrolysis of terminal non-reducing N-acetyl-D-hexosamine residues in N-acetyl-beta-D-hexosaminides.</text>
        <dbReference type="EC" id="3.2.1.52"/>
    </reaction>
</comment>
<dbReference type="GO" id="GO:0030203">
    <property type="term" value="P:glycosaminoglycan metabolic process"/>
    <property type="evidence" value="ECO:0007669"/>
    <property type="project" value="TreeGrafter"/>
</dbReference>
<evidence type="ECO:0000256" key="1">
    <source>
        <dbReference type="ARBA" id="ARBA00001231"/>
    </source>
</evidence>
<reference evidence="9" key="1">
    <citation type="submission" date="2020-10" db="EMBL/GenBank/DDBJ databases">
        <authorList>
            <person name="Gilroy R."/>
        </authorList>
    </citation>
    <scope>NUCLEOTIDE SEQUENCE</scope>
    <source>
        <strain evidence="9">ChiSjej5B23-6657</strain>
    </source>
</reference>
<reference evidence="9" key="2">
    <citation type="journal article" date="2021" name="PeerJ">
        <title>Extensive microbial diversity within the chicken gut microbiome revealed by metagenomics and culture.</title>
        <authorList>
            <person name="Gilroy R."/>
            <person name="Ravi A."/>
            <person name="Getino M."/>
            <person name="Pursley I."/>
            <person name="Horton D.L."/>
            <person name="Alikhan N.F."/>
            <person name="Baker D."/>
            <person name="Gharbi K."/>
            <person name="Hall N."/>
            <person name="Watson M."/>
            <person name="Adriaenssens E.M."/>
            <person name="Foster-Nyarko E."/>
            <person name="Jarju S."/>
            <person name="Secka A."/>
            <person name="Antonio M."/>
            <person name="Oren A."/>
            <person name="Chaudhuri R.R."/>
            <person name="La Ragione R."/>
            <person name="Hildebrand F."/>
            <person name="Pallen M.J."/>
        </authorList>
    </citation>
    <scope>NUCLEOTIDE SEQUENCE</scope>
    <source>
        <strain evidence="9">ChiSjej5B23-6657</strain>
    </source>
</reference>
<dbReference type="AlphaFoldDB" id="A0A9D1EB34"/>